<dbReference type="Gene3D" id="2.60.40.10">
    <property type="entry name" value="Immunoglobulins"/>
    <property type="match status" value="1"/>
</dbReference>
<dbReference type="PROSITE" id="PS51892">
    <property type="entry name" value="SUBTILASE"/>
    <property type="match status" value="1"/>
</dbReference>
<dbReference type="Pfam" id="PF02225">
    <property type="entry name" value="PA"/>
    <property type="match status" value="1"/>
</dbReference>
<proteinExistence type="inferred from homology"/>
<keyword evidence="7 9" id="KW-0720">Serine protease</keyword>
<reference evidence="16 17" key="1">
    <citation type="submission" date="2017-08" db="EMBL/GenBank/DDBJ databases">
        <title>Complete Genome Sequence of Bacillus kochii Oregon-R-modENCODE STRAIN BDGP4, isolated from Drosophila melanogaster gut.</title>
        <authorList>
            <person name="Wan K.H."/>
            <person name="Yu C."/>
            <person name="Park S."/>
            <person name="Hammonds A.S."/>
            <person name="Booth B.W."/>
            <person name="Celniker S.E."/>
        </authorList>
    </citation>
    <scope>NUCLEOTIDE SEQUENCE [LARGE SCALE GENOMIC DNA]</scope>
    <source>
        <strain evidence="16 17">BDGP4</strain>
    </source>
</reference>
<keyword evidence="6 9" id="KW-0378">Hydrolase</keyword>
<dbReference type="Pfam" id="PF00082">
    <property type="entry name" value="Peptidase_S8"/>
    <property type="match status" value="1"/>
</dbReference>
<dbReference type="Gene3D" id="2.60.40.1710">
    <property type="entry name" value="Subtilisin-like superfamily"/>
    <property type="match status" value="1"/>
</dbReference>
<dbReference type="SUPFAM" id="SSF52025">
    <property type="entry name" value="PA domain"/>
    <property type="match status" value="1"/>
</dbReference>
<comment type="similarity">
    <text evidence="1 9 10">Belongs to the peptidase S8 family.</text>
</comment>
<dbReference type="CDD" id="cd02133">
    <property type="entry name" value="PA_C5a_like"/>
    <property type="match status" value="1"/>
</dbReference>
<feature type="active site" description="Charge relay system" evidence="8 9">
    <location>
        <position position="260"/>
    </location>
</feature>
<feature type="domain" description="PA" evidence="14">
    <location>
        <begin position="440"/>
        <end position="512"/>
    </location>
</feature>
<evidence type="ECO:0000256" key="7">
    <source>
        <dbReference type="ARBA" id="ARBA00022825"/>
    </source>
</evidence>
<evidence type="ECO:0000259" key="15">
    <source>
        <dbReference type="Pfam" id="PF06280"/>
    </source>
</evidence>
<dbReference type="RefSeq" id="WP_095371623.1">
    <property type="nucleotide sequence ID" value="NZ_CP022983.1"/>
</dbReference>
<dbReference type="GO" id="GO:0016020">
    <property type="term" value="C:membrane"/>
    <property type="evidence" value="ECO:0007669"/>
    <property type="project" value="InterPro"/>
</dbReference>
<dbReference type="InterPro" id="IPR046450">
    <property type="entry name" value="PA_dom_sf"/>
</dbReference>
<dbReference type="InterPro" id="IPR022398">
    <property type="entry name" value="Peptidase_S8_His-AS"/>
</dbReference>
<keyword evidence="3 9" id="KW-0645">Protease</keyword>
<dbReference type="InterPro" id="IPR015500">
    <property type="entry name" value="Peptidase_S8_subtilisin-rel"/>
</dbReference>
<dbReference type="PROSITE" id="PS00137">
    <property type="entry name" value="SUBTILASE_HIS"/>
    <property type="match status" value="1"/>
</dbReference>
<dbReference type="InterPro" id="IPR023827">
    <property type="entry name" value="Peptidase_S8_Asp-AS"/>
</dbReference>
<dbReference type="OrthoDB" id="9798386at2"/>
<dbReference type="PANTHER" id="PTHR43399:SF4">
    <property type="entry name" value="CELL WALL-ASSOCIATED PROTEASE"/>
    <property type="match status" value="1"/>
</dbReference>
<dbReference type="GO" id="GO:0006508">
    <property type="term" value="P:proteolysis"/>
    <property type="evidence" value="ECO:0007669"/>
    <property type="project" value="UniProtKB-KW"/>
</dbReference>
<dbReference type="GO" id="GO:0004252">
    <property type="term" value="F:serine-type endopeptidase activity"/>
    <property type="evidence" value="ECO:0007669"/>
    <property type="project" value="UniProtKB-UniRule"/>
</dbReference>
<dbReference type="PROSITE" id="PS00136">
    <property type="entry name" value="SUBTILASE_ASP"/>
    <property type="match status" value="1"/>
</dbReference>
<sequence>MLKKSRILVVLMAFLLIFSGSVSAAVPEKKVENTKGKENQLNLQKIEKTDAEEQYKKSDIVRVIVEMDSEPTIAYAQKTKKTFKELPAATKKKLTNEKLAEQKAVKQKVKDNKVKLVEHESFTTVVNGFSADVMYGDIEKIKEVKNVSSVEIVNEYERPEEKPDMVYSKELVQAQEAWREYGYKGNGMVVGVIDTGIDPDHQDMILSDETEVDLTESKVNRIKADNELPGSYYTEKVPYAYNYMDEDEVIGDVAEGASMHGMHVSGTVGANGDEEDGGIKGIAPEAQILGLKVFGNDPEFGSTYGDIYVKAIDDAIILGADVLNMSLGSTAGFVSPESAEYKAIERAVDNGVLMSISAGNSAHFGNGFANPTPENPDFGVVGSPGVYTDSLQVASSENSFMDLDAIKVNINGEEVDAPFLSAGDKHPNDVDTKTFDVADGGLGYPDQLTEVAGKYAMIQRGELSFVDKAINAQAAGAVGVIIYNNTDGFVNMQSDPAITIPQLFMPKVNGDPIVEALRAGEEVTFTFTGEKTTAPNPEAGKMSAFTSWGVTPNLDFKPEITAPGGQIYSTLENGQYGMMSGTSMAAPHVSGGAALVLQRVDADFDLTGYDRVYTAKNIMMNTSQPIDDQGLVNESLEWDVPYSPRRQGSGIMQLHSALSTPVVVTEVETDEAKVALKEVGDTFEFTLQAENFSDEDVTYDAAANIQTDFAAYGELGWNPNELEAQELLNVEVTVDGQESAEITVPAGETVTFTVQADVSDAQVVEPSQTGNWTTPVDVDEVFPNGYFVEGYVTLTDSADTHPELSVPYVGFKGEWDQSPILDGLKYDESSFYGMGGAVYESGDSYYYLGYDPIADAYKADKVAISPNGDGVQDAIIPALSFLRNAHQVVFNVLDEDGKQLRKLRTDNDLRKDYYDAGQGSYYKINSAWKWDGKVKNKLAADGKYYFEIKSVIDFPDAEWQSVKIPVIIDTVAPELAFKVTEGNKKLTINASDHEKGSGVSYLDILVDGESVLETPLAGDTEEYTFSEPLEVGSTVTVQAFDYAGNVTTKELEVKPADQKAPTVRLTTPEALSTVNTNDIQFTGTITDESEISEFTIAGEEVELTYDQEKKQYIFDTILHSEDGAPSFAIKAVDAAGNVAQFKRKILVDATAPEVEVLGLPESEYIEHDAENPVVDVRVADNFDQIRLYLDGDEVYFKEFQEPYEMRSFEHVVADIELELQDGANEFTFEAIDIAGNKTVQTVELYKLGEGEEAPNGDGPNNQFPISPEKPGNVVKPTLPGSGGGIKAPNPLPTNPIAPGKPVIGGKIGF</sequence>
<dbReference type="InterPro" id="IPR010435">
    <property type="entry name" value="C5a/SBT2-like_Fn3"/>
</dbReference>
<feature type="domain" description="Peptidase S8/S53" evidence="13">
    <location>
        <begin position="185"/>
        <end position="630"/>
    </location>
</feature>
<evidence type="ECO:0000256" key="11">
    <source>
        <dbReference type="SAM" id="MobiDB-lite"/>
    </source>
</evidence>
<evidence type="ECO:0000256" key="3">
    <source>
        <dbReference type="ARBA" id="ARBA00022670"/>
    </source>
</evidence>
<dbReference type="InterPro" id="IPR003137">
    <property type="entry name" value="PA_domain"/>
</dbReference>
<feature type="active site" description="Charge relay system" evidence="8 9">
    <location>
        <position position="583"/>
    </location>
</feature>
<organism evidence="16 17">
    <name type="scientific">Cytobacillus kochii</name>
    <dbReference type="NCBI Taxonomy" id="859143"/>
    <lineage>
        <taxon>Bacteria</taxon>
        <taxon>Bacillati</taxon>
        <taxon>Bacillota</taxon>
        <taxon>Bacilli</taxon>
        <taxon>Bacillales</taxon>
        <taxon>Bacillaceae</taxon>
        <taxon>Cytobacillus</taxon>
    </lineage>
</organism>
<keyword evidence="17" id="KW-1185">Reference proteome</keyword>
<evidence type="ECO:0000259" key="14">
    <source>
        <dbReference type="Pfam" id="PF02225"/>
    </source>
</evidence>
<evidence type="ECO:0000256" key="10">
    <source>
        <dbReference type="RuleBase" id="RU003355"/>
    </source>
</evidence>
<dbReference type="InterPro" id="IPR000209">
    <property type="entry name" value="Peptidase_S8/S53_dom"/>
</dbReference>
<keyword evidence="5" id="KW-0677">Repeat</keyword>
<feature type="region of interest" description="Disordered" evidence="11">
    <location>
        <begin position="1249"/>
        <end position="1269"/>
    </location>
</feature>
<evidence type="ECO:0000256" key="1">
    <source>
        <dbReference type="ARBA" id="ARBA00011073"/>
    </source>
</evidence>
<evidence type="ECO:0000256" key="4">
    <source>
        <dbReference type="ARBA" id="ARBA00022729"/>
    </source>
</evidence>
<dbReference type="InterPro" id="IPR051048">
    <property type="entry name" value="Peptidase_S8/S53_subtilisin"/>
</dbReference>
<feature type="domain" description="C5a peptidase/Subtilisin-like protease SBT2-like Fn3-like" evidence="15">
    <location>
        <begin position="674"/>
        <end position="809"/>
    </location>
</feature>
<dbReference type="Proteomes" id="UP000215137">
    <property type="component" value="Chromosome"/>
</dbReference>
<evidence type="ECO:0000256" key="5">
    <source>
        <dbReference type="ARBA" id="ARBA00022737"/>
    </source>
</evidence>
<evidence type="ECO:0000256" key="6">
    <source>
        <dbReference type="ARBA" id="ARBA00022801"/>
    </source>
</evidence>
<dbReference type="Gene3D" id="3.40.50.200">
    <property type="entry name" value="Peptidase S8/S53 domain"/>
    <property type="match status" value="1"/>
</dbReference>
<name>A0A248TIM6_9BACI</name>
<evidence type="ECO:0000256" key="9">
    <source>
        <dbReference type="PROSITE-ProRule" id="PRU01240"/>
    </source>
</evidence>
<dbReference type="SUPFAM" id="SSF52743">
    <property type="entry name" value="Subtilisin-like"/>
    <property type="match status" value="1"/>
</dbReference>
<dbReference type="Gene3D" id="3.50.30.30">
    <property type="match status" value="1"/>
</dbReference>
<dbReference type="InterPro" id="IPR013783">
    <property type="entry name" value="Ig-like_fold"/>
</dbReference>
<dbReference type="PANTHER" id="PTHR43399">
    <property type="entry name" value="SUBTILISIN-RELATED"/>
    <property type="match status" value="1"/>
</dbReference>
<evidence type="ECO:0000259" key="13">
    <source>
        <dbReference type="Pfam" id="PF00082"/>
    </source>
</evidence>
<dbReference type="PRINTS" id="PR00723">
    <property type="entry name" value="SUBTILISIN"/>
</dbReference>
<keyword evidence="4 12" id="KW-0732">Signal</keyword>
<dbReference type="InterPro" id="IPR036852">
    <property type="entry name" value="Peptidase_S8/S53_dom_sf"/>
</dbReference>
<feature type="active site" description="Charge relay system" evidence="8 9">
    <location>
        <position position="194"/>
    </location>
</feature>
<dbReference type="PROSITE" id="PS00138">
    <property type="entry name" value="SUBTILASE_SER"/>
    <property type="match status" value="1"/>
</dbReference>
<evidence type="ECO:0000256" key="12">
    <source>
        <dbReference type="SAM" id="SignalP"/>
    </source>
</evidence>
<accession>A0A248TIM6</accession>
<dbReference type="CDD" id="cd07475">
    <property type="entry name" value="Peptidases_S8_C5a_Peptidase"/>
    <property type="match status" value="1"/>
</dbReference>
<dbReference type="KEGG" id="bko:CKF48_12445"/>
<dbReference type="InterPro" id="IPR034216">
    <property type="entry name" value="C5a_Peptidase"/>
</dbReference>
<feature type="signal peptide" evidence="12">
    <location>
        <begin position="1"/>
        <end position="24"/>
    </location>
</feature>
<evidence type="ECO:0000256" key="2">
    <source>
        <dbReference type="ARBA" id="ARBA00022525"/>
    </source>
</evidence>
<dbReference type="InterPro" id="IPR023828">
    <property type="entry name" value="Peptidase_S8_Ser-AS"/>
</dbReference>
<evidence type="ECO:0000313" key="16">
    <source>
        <dbReference type="EMBL" id="ASV68054.1"/>
    </source>
</evidence>
<protein>
    <submittedName>
        <fullName evidence="16">Lactocepin</fullName>
    </submittedName>
</protein>
<dbReference type="EMBL" id="CP022983">
    <property type="protein sequence ID" value="ASV68054.1"/>
    <property type="molecule type" value="Genomic_DNA"/>
</dbReference>
<evidence type="ECO:0000313" key="17">
    <source>
        <dbReference type="Proteomes" id="UP000215137"/>
    </source>
</evidence>
<evidence type="ECO:0000256" key="8">
    <source>
        <dbReference type="PIRSR" id="PIRSR615500-1"/>
    </source>
</evidence>
<feature type="chain" id="PRO_5012422234" evidence="12">
    <location>
        <begin position="25"/>
        <end position="1309"/>
    </location>
</feature>
<gene>
    <name evidence="16" type="ORF">CKF48_12445</name>
</gene>
<keyword evidence="2" id="KW-0964">Secreted</keyword>
<dbReference type="Pfam" id="PF06280">
    <property type="entry name" value="fn3_5"/>
    <property type="match status" value="1"/>
</dbReference>